<proteinExistence type="predicted"/>
<evidence type="ECO:0000313" key="4">
    <source>
        <dbReference type="Proteomes" id="UP001209878"/>
    </source>
</evidence>
<keyword evidence="4" id="KW-1185">Reference proteome</keyword>
<evidence type="ECO:0000256" key="1">
    <source>
        <dbReference type="SAM" id="MobiDB-lite"/>
    </source>
</evidence>
<feature type="compositionally biased region" description="Polar residues" evidence="1">
    <location>
        <begin position="9"/>
        <end position="25"/>
    </location>
</feature>
<feature type="region of interest" description="Disordered" evidence="1">
    <location>
        <begin position="119"/>
        <end position="143"/>
    </location>
</feature>
<feature type="transmembrane region" description="Helical" evidence="2">
    <location>
        <begin position="76"/>
        <end position="96"/>
    </location>
</feature>
<comment type="caution">
    <text evidence="3">The sequence shown here is derived from an EMBL/GenBank/DDBJ whole genome shotgun (WGS) entry which is preliminary data.</text>
</comment>
<feature type="transmembrane region" description="Helical" evidence="2">
    <location>
        <begin position="44"/>
        <end position="64"/>
    </location>
</feature>
<accession>A0AAD9PDD9</accession>
<sequence>MTVEHMQDTRGSQSRSQPVGTVPTQNGITSRIWTNFANKTSLRLGVTQIVIGVLCIICEVVVIVDSDLTGIMGQAASIVIMVFIFSFYGAFIEVWADDAKPVNVKKEMVRRNVVSIADPRSYPQSSPQGGRTPRTQQWEITDI</sequence>
<gene>
    <name evidence="3" type="ORF">NP493_26g06038</name>
</gene>
<keyword evidence="2" id="KW-0472">Membrane</keyword>
<keyword evidence="2" id="KW-1133">Transmembrane helix</keyword>
<protein>
    <submittedName>
        <fullName evidence="3">Uncharacterized protein</fullName>
    </submittedName>
</protein>
<feature type="compositionally biased region" description="Polar residues" evidence="1">
    <location>
        <begin position="122"/>
        <end position="143"/>
    </location>
</feature>
<evidence type="ECO:0000256" key="2">
    <source>
        <dbReference type="SAM" id="Phobius"/>
    </source>
</evidence>
<dbReference type="EMBL" id="JAODUO010000027">
    <property type="protein sequence ID" value="KAK2192604.1"/>
    <property type="molecule type" value="Genomic_DNA"/>
</dbReference>
<evidence type="ECO:0000313" key="3">
    <source>
        <dbReference type="EMBL" id="KAK2192604.1"/>
    </source>
</evidence>
<feature type="region of interest" description="Disordered" evidence="1">
    <location>
        <begin position="1"/>
        <end position="25"/>
    </location>
</feature>
<reference evidence="3" key="1">
    <citation type="journal article" date="2023" name="Mol. Biol. Evol.">
        <title>Third-Generation Sequencing Reveals the Adaptive Role of the Epigenome in Three Deep-Sea Polychaetes.</title>
        <authorList>
            <person name="Perez M."/>
            <person name="Aroh O."/>
            <person name="Sun Y."/>
            <person name="Lan Y."/>
            <person name="Juniper S.K."/>
            <person name="Young C.R."/>
            <person name="Angers B."/>
            <person name="Qian P.Y."/>
        </authorList>
    </citation>
    <scope>NUCLEOTIDE SEQUENCE</scope>
    <source>
        <strain evidence="3">R07B-5</strain>
    </source>
</reference>
<organism evidence="3 4">
    <name type="scientific">Ridgeia piscesae</name>
    <name type="common">Tubeworm</name>
    <dbReference type="NCBI Taxonomy" id="27915"/>
    <lineage>
        <taxon>Eukaryota</taxon>
        <taxon>Metazoa</taxon>
        <taxon>Spiralia</taxon>
        <taxon>Lophotrochozoa</taxon>
        <taxon>Annelida</taxon>
        <taxon>Polychaeta</taxon>
        <taxon>Sedentaria</taxon>
        <taxon>Canalipalpata</taxon>
        <taxon>Sabellida</taxon>
        <taxon>Siboglinidae</taxon>
        <taxon>Ridgeia</taxon>
    </lineage>
</organism>
<dbReference type="AlphaFoldDB" id="A0AAD9PDD9"/>
<name>A0AAD9PDD9_RIDPI</name>
<dbReference type="Proteomes" id="UP001209878">
    <property type="component" value="Unassembled WGS sequence"/>
</dbReference>
<keyword evidence="2" id="KW-0812">Transmembrane</keyword>